<dbReference type="SUPFAM" id="SSF51161">
    <property type="entry name" value="Trimeric LpxA-like enzymes"/>
    <property type="match status" value="1"/>
</dbReference>
<name>A0ABN6M998_9BACT</name>
<evidence type="ECO:0008006" key="3">
    <source>
        <dbReference type="Google" id="ProtNLM"/>
    </source>
</evidence>
<evidence type="ECO:0000313" key="2">
    <source>
        <dbReference type="Proteomes" id="UP000830055"/>
    </source>
</evidence>
<protein>
    <recommendedName>
        <fullName evidence="3">Transferase</fullName>
    </recommendedName>
</protein>
<dbReference type="Gene3D" id="2.160.10.10">
    <property type="entry name" value="Hexapeptide repeat proteins"/>
    <property type="match status" value="2"/>
</dbReference>
<sequence>MNELQKLYDRIIQRVNINLRELDFDAEPYSSGLIVPEQMSKFYAFYGITTGHPLSLRFQNSGLAGSYFLGKCQVSNSLLYKSDIRGDELKRAGDSFTFQGHKITMSKDETVDISDSALVKTLVHNYSHDPETTEVFFIRDTLAMDYANIHGAPTDGAFIGPFATVDLTTVRDCVIGTYCYIQASEISHMRIAPGTLWVHSPGNFNFYYRHDLALLRNYISVVPGDLPHGYLIDFIEEHEDAFQRLFDAVNLETMVSVPKTASLDRYAVVLPKTKIADNVLVAQRAYLSNSTLGKGANAQENCYIINSTLEGCNVTAHGAKIIEADLESGVFVGFNSFLKGKPKARIHVGKDCVVMPHTIIDSDAPLRIPEAHLVWGLIRDSDDLRENSISLEELQKQKKGFSKGRLHFEGNGKLFVLTFKIRIHHILQANGAFYDGRKYMGHAQRNQRLSLNTIQPFQFGEMEGLYPNISIEL</sequence>
<keyword evidence="2" id="KW-1185">Reference proteome</keyword>
<dbReference type="EMBL" id="AP025516">
    <property type="protein sequence ID" value="BDD88614.1"/>
    <property type="molecule type" value="Genomic_DNA"/>
</dbReference>
<dbReference type="Pfam" id="PF18776">
    <property type="entry name" value="Hexapep_loop"/>
    <property type="match status" value="1"/>
</dbReference>
<dbReference type="RefSeq" id="WP_284151958.1">
    <property type="nucleotide sequence ID" value="NZ_AP025516.1"/>
</dbReference>
<evidence type="ECO:0000313" key="1">
    <source>
        <dbReference type="EMBL" id="BDD88614.1"/>
    </source>
</evidence>
<gene>
    <name evidence="1" type="ORF">DPPLL_29790</name>
</gene>
<organism evidence="1 2">
    <name type="scientific">Desulfofustis limnaeus</name>
    <dbReference type="NCBI Taxonomy" id="2740163"/>
    <lineage>
        <taxon>Bacteria</taxon>
        <taxon>Pseudomonadati</taxon>
        <taxon>Thermodesulfobacteriota</taxon>
        <taxon>Desulfobulbia</taxon>
        <taxon>Desulfobulbales</taxon>
        <taxon>Desulfocapsaceae</taxon>
        <taxon>Desulfofustis</taxon>
    </lineage>
</organism>
<dbReference type="Proteomes" id="UP000830055">
    <property type="component" value="Chromosome"/>
</dbReference>
<proteinExistence type="predicted"/>
<reference evidence="1 2" key="1">
    <citation type="submission" date="2022-01" db="EMBL/GenBank/DDBJ databases">
        <title>Desulfofustis limnae sp. nov., a novel mesophilic sulfate-reducing bacterium isolated from marsh soil.</title>
        <authorList>
            <person name="Watanabe M."/>
            <person name="Takahashi A."/>
            <person name="Kojima H."/>
            <person name="Fukui M."/>
        </authorList>
    </citation>
    <scope>NUCLEOTIDE SEQUENCE [LARGE SCALE GENOMIC DNA]</scope>
    <source>
        <strain evidence="1 2">PPLL</strain>
    </source>
</reference>
<dbReference type="InterPro" id="IPR011004">
    <property type="entry name" value="Trimer_LpxA-like_sf"/>
</dbReference>
<accession>A0ABN6M998</accession>
<dbReference type="InterPro" id="IPR040730">
    <property type="entry name" value="Hexapep_loop"/>
</dbReference>